<gene>
    <name evidence="1" type="ORF">RHIMIDRAFT_302636</name>
</gene>
<accession>A0A2G4T2M9</accession>
<sequence>MIQYDLQQNIFLMTQESESNSASLRDTEAERNKASPGTFEALGSQYHPYWASNTAKRLKINALLLYKSYLHDNFDSLIDAVKEMLNEETDPEEAETSAGSAEEQVKVAVVPFNQVLRKDLSVELRPTIIEKLSSAIYKYSDFACIFFLVVQLTMTTFTMSDGNPLEMNTIMPSEFQRDTAPVVLPAPIRNASSDDADYKTIFSLNHLQVVSTLNFGAVRIQKQARAKYPLCISTHEQVQAGETSQAENSPQPIDNDVNGEVQYIFAEVKDFNATIKKPVTAQFSTNLDLMYKNGKRLKNAIEKTLRILLKLHIRPKKERSRRKLINELQTTSDTSHTVVIENSIFSRNKRPLLNKDRKQLQKYQEKNKTSKAAKVARKIKHIKELQWKKKAIYELDTADHAVNKYIFYI</sequence>
<evidence type="ECO:0000313" key="2">
    <source>
        <dbReference type="Proteomes" id="UP000242254"/>
    </source>
</evidence>
<reference evidence="1 2" key="1">
    <citation type="journal article" date="2016" name="Proc. Natl. Acad. Sci. U.S.A.">
        <title>Lipid metabolic changes in an early divergent fungus govern the establishment of a mutualistic symbiosis with endobacteria.</title>
        <authorList>
            <person name="Lastovetsky O.A."/>
            <person name="Gaspar M.L."/>
            <person name="Mondo S.J."/>
            <person name="LaButti K.M."/>
            <person name="Sandor L."/>
            <person name="Grigoriev I.V."/>
            <person name="Henry S.A."/>
            <person name="Pawlowska T.E."/>
        </authorList>
    </citation>
    <scope>NUCLEOTIDE SEQUENCE [LARGE SCALE GENOMIC DNA]</scope>
    <source>
        <strain evidence="1 2">ATCC 52813</strain>
    </source>
</reference>
<dbReference type="EMBL" id="KZ303844">
    <property type="protein sequence ID" value="PHZ15257.1"/>
    <property type="molecule type" value="Genomic_DNA"/>
</dbReference>
<proteinExistence type="predicted"/>
<keyword evidence="2" id="KW-1185">Reference proteome</keyword>
<dbReference type="AlphaFoldDB" id="A0A2G4T2M9"/>
<dbReference type="GeneID" id="35445381"/>
<protein>
    <submittedName>
        <fullName evidence="1">Uncharacterized protein</fullName>
    </submittedName>
</protein>
<evidence type="ECO:0000313" key="1">
    <source>
        <dbReference type="EMBL" id="PHZ15257.1"/>
    </source>
</evidence>
<dbReference type="Proteomes" id="UP000242254">
    <property type="component" value="Unassembled WGS sequence"/>
</dbReference>
<dbReference type="RefSeq" id="XP_023468965.1">
    <property type="nucleotide sequence ID" value="XM_023614392.1"/>
</dbReference>
<organism evidence="1 2">
    <name type="scientific">Rhizopus microsporus ATCC 52813</name>
    <dbReference type="NCBI Taxonomy" id="1340429"/>
    <lineage>
        <taxon>Eukaryota</taxon>
        <taxon>Fungi</taxon>
        <taxon>Fungi incertae sedis</taxon>
        <taxon>Mucoromycota</taxon>
        <taxon>Mucoromycotina</taxon>
        <taxon>Mucoromycetes</taxon>
        <taxon>Mucorales</taxon>
        <taxon>Mucorineae</taxon>
        <taxon>Rhizopodaceae</taxon>
        <taxon>Rhizopus</taxon>
    </lineage>
</organism>
<name>A0A2G4T2M9_RHIZD</name>